<dbReference type="EMBL" id="DTBE01000101">
    <property type="protein sequence ID" value="HGQ59802.1"/>
    <property type="molecule type" value="Genomic_DNA"/>
</dbReference>
<accession>A0A7C4H512</accession>
<name>A0A7C4H512_STAMA</name>
<dbReference type="PANTHER" id="PTHR43080:SF2">
    <property type="entry name" value="CBS DOMAIN-CONTAINING PROTEIN"/>
    <property type="match status" value="1"/>
</dbReference>
<keyword evidence="1 2" id="KW-0129">CBS domain</keyword>
<dbReference type="SMART" id="SM00116">
    <property type="entry name" value="CBS"/>
    <property type="match status" value="2"/>
</dbReference>
<dbReference type="Pfam" id="PF00571">
    <property type="entry name" value="CBS"/>
    <property type="match status" value="2"/>
</dbReference>
<dbReference type="Gene3D" id="3.10.580.10">
    <property type="entry name" value="CBS-domain"/>
    <property type="match status" value="1"/>
</dbReference>
<evidence type="ECO:0000259" key="3">
    <source>
        <dbReference type="PROSITE" id="PS51371"/>
    </source>
</evidence>
<dbReference type="InterPro" id="IPR051257">
    <property type="entry name" value="Diverse_CBS-Domain"/>
</dbReference>
<evidence type="ECO:0000313" key="4">
    <source>
        <dbReference type="EMBL" id="HGM58099.1"/>
    </source>
</evidence>
<dbReference type="SUPFAM" id="SSF54631">
    <property type="entry name" value="CBS-domain pair"/>
    <property type="match status" value="1"/>
</dbReference>
<evidence type="ECO:0000313" key="5">
    <source>
        <dbReference type="EMBL" id="HGQ59802.1"/>
    </source>
</evidence>
<dbReference type="PROSITE" id="PS51371">
    <property type="entry name" value="CBS"/>
    <property type="match status" value="2"/>
</dbReference>
<comment type="caution">
    <text evidence="4">The sequence shown here is derived from an EMBL/GenBank/DDBJ whole genome shotgun (WGS) entry which is preliminary data.</text>
</comment>
<protein>
    <submittedName>
        <fullName evidence="4">CBS domain-containing protein</fullName>
    </submittedName>
</protein>
<dbReference type="InterPro" id="IPR000644">
    <property type="entry name" value="CBS_dom"/>
</dbReference>
<evidence type="ECO:0000256" key="2">
    <source>
        <dbReference type="PROSITE-ProRule" id="PRU00703"/>
    </source>
</evidence>
<dbReference type="PANTHER" id="PTHR43080">
    <property type="entry name" value="CBS DOMAIN-CONTAINING PROTEIN CBSX3, MITOCHONDRIAL"/>
    <property type="match status" value="1"/>
</dbReference>
<dbReference type="InterPro" id="IPR046342">
    <property type="entry name" value="CBS_dom_sf"/>
</dbReference>
<proteinExistence type="predicted"/>
<feature type="domain" description="CBS" evidence="3">
    <location>
        <begin position="11"/>
        <end position="66"/>
    </location>
</feature>
<evidence type="ECO:0000256" key="1">
    <source>
        <dbReference type="ARBA" id="ARBA00023122"/>
    </source>
</evidence>
<reference evidence="4" key="1">
    <citation type="journal article" date="2020" name="mSystems">
        <title>Genome- and Community-Level Interaction Insights into Carbon Utilization and Element Cycling Functions of Hydrothermarchaeota in Hydrothermal Sediment.</title>
        <authorList>
            <person name="Zhou Z."/>
            <person name="Liu Y."/>
            <person name="Xu W."/>
            <person name="Pan J."/>
            <person name="Luo Z.H."/>
            <person name="Li M."/>
        </authorList>
    </citation>
    <scope>NUCLEOTIDE SEQUENCE [LARGE SCALE GENOMIC DNA]</scope>
    <source>
        <strain evidence="5">SpSt-638</strain>
        <strain evidence="4">SpSt-642</strain>
    </source>
</reference>
<organism evidence="4">
    <name type="scientific">Staphylothermus marinus</name>
    <dbReference type="NCBI Taxonomy" id="2280"/>
    <lineage>
        <taxon>Archaea</taxon>
        <taxon>Thermoproteota</taxon>
        <taxon>Thermoprotei</taxon>
        <taxon>Desulfurococcales</taxon>
        <taxon>Desulfurococcaceae</taxon>
        <taxon>Staphylothermus</taxon>
    </lineage>
</organism>
<dbReference type="EMBL" id="DTBJ01000010">
    <property type="protein sequence ID" value="HGM58099.1"/>
    <property type="molecule type" value="Genomic_DNA"/>
</dbReference>
<gene>
    <name evidence="5" type="ORF">ENU09_03720</name>
    <name evidence="4" type="ORF">ENU14_00695</name>
</gene>
<dbReference type="AlphaFoldDB" id="A0A7C4H512"/>
<feature type="domain" description="CBS" evidence="3">
    <location>
        <begin position="76"/>
        <end position="131"/>
    </location>
</feature>
<sequence length="144" mass="16020">MSLHEIKASDIMKEPITIDSNASLEEAILKLINTGVGSLIVVENNKLVGIVTKRDIIWSIMYGGKNIVNTKVSEVMTKQLITVKPDTSLHDIVDIMLNNNISHLPVVDNDELIGIISDRDLVELLSEAIDVIKWYKEKIPEASE</sequence>